<evidence type="ECO:0000256" key="3">
    <source>
        <dbReference type="PROSITE-ProRule" id="PRU00023"/>
    </source>
</evidence>
<accession>B9XEM5</accession>
<evidence type="ECO:0000256" key="4">
    <source>
        <dbReference type="PROSITE-ProRule" id="PRU00339"/>
    </source>
</evidence>
<feature type="repeat" description="ANK" evidence="3">
    <location>
        <begin position="458"/>
        <end position="490"/>
    </location>
</feature>
<dbReference type="SMART" id="SM00248">
    <property type="entry name" value="ANK"/>
    <property type="match status" value="10"/>
</dbReference>
<feature type="repeat" description="ANK" evidence="3">
    <location>
        <begin position="260"/>
        <end position="292"/>
    </location>
</feature>
<sequence length="839" mass="91256" precursor="true">MNEIMKRVRWSLMVLGIALFAMTGLAATNDVSGMLQKGLFEEEANRNLDAAIQAYQGAIAQTDKDRKFAATAIFRLGECYRKQGKTNEATVQYERIVKEFADQPELVKLSQGYVENGGKSSVTNGTFVDRLQATVKSPPPAGVLGFRPALSVEDQKIEQIQNMIKDSPDLINTPVNGAAPLNQAADEGQLKVVKFLLDNGANIEAIDTQTGRTPLIEASQRGNKSMVALLLEHGANVNAMQRGSARLTSRATSAPSTDELGYTSLHHAAMNGFRAIAEELIAHKADVNARSQNGKSPLHLAAEKGFKSVAELLLAKGAEVNAVDSAGNTPLYAAALAANRAIVELLLANHADANIRNVEGYAPLHVAASDRGLEIVKLLLEKNADIKAKTRNGYTPLMAAVSTGSKQAVDLLLATGAEVNAQTDQNQTALNLAVANRSADIVASIFKSKPQLEVLNNQGYTPLQSALVNNDVKIAGLLLDAGANVNAPFKQGGASPMQIAVQQRNQQMITLLLEHKADINQQDNGGTTAISMAKSYANRSDVAAIDREKMSEIVEQLRKAGANENLRRLSVIGISREDLIKDIFLKGTNAYNNYTLFELIARSYTPDAWANHWTAKGEEPPGLRFPDFTKITISRLEEDGRTNSLKLNLEAALTNGDCSKDILLKWGDIVEIPELDHSVTEQWSGLPGKITATLIKCLERNVTIIVKGKSTKVILAPGLPTVAEFQAQFVSRPASPDIRISSFWLPKVLFEANVLLASSDLTRVKVKRTDPGTKKTEEMVFDLKADIQKRTQQGKLPTRQFVFAYVKLNRPIDETEPFMSANSLWLRDGDVIEIPEKQP</sequence>
<comment type="caution">
    <text evidence="6">The sequence shown here is derived from an EMBL/GenBank/DDBJ whole genome shotgun (WGS) entry which is preliminary data.</text>
</comment>
<gene>
    <name evidence="6" type="ORF">Cflav_PD4779</name>
</gene>
<dbReference type="PROSITE" id="PS50297">
    <property type="entry name" value="ANK_REP_REGION"/>
    <property type="match status" value="9"/>
</dbReference>
<organism evidence="6 7">
    <name type="scientific">Pedosphaera parvula (strain Ellin514)</name>
    <dbReference type="NCBI Taxonomy" id="320771"/>
    <lineage>
        <taxon>Bacteria</taxon>
        <taxon>Pseudomonadati</taxon>
        <taxon>Verrucomicrobiota</taxon>
        <taxon>Pedosphaerae</taxon>
        <taxon>Pedosphaerales</taxon>
        <taxon>Pedosphaeraceae</taxon>
        <taxon>Pedosphaera</taxon>
    </lineage>
</organism>
<protein>
    <submittedName>
        <fullName evidence="6">FOG: Ankyrin repeat-like protein</fullName>
    </submittedName>
</protein>
<feature type="repeat" description="ANK" evidence="3">
    <location>
        <begin position="210"/>
        <end position="242"/>
    </location>
</feature>
<proteinExistence type="predicted"/>
<feature type="repeat" description="TPR" evidence="4">
    <location>
        <begin position="70"/>
        <end position="103"/>
    </location>
</feature>
<dbReference type="PANTHER" id="PTHR24126">
    <property type="entry name" value="ANKYRIN REPEAT, PH AND SEC7 DOMAIN CONTAINING PROTEIN SECG-RELATED"/>
    <property type="match status" value="1"/>
</dbReference>
<dbReference type="PRINTS" id="PR01415">
    <property type="entry name" value="ANKYRIN"/>
</dbReference>
<feature type="repeat" description="ANK" evidence="3">
    <location>
        <begin position="176"/>
        <end position="208"/>
    </location>
</feature>
<evidence type="ECO:0000256" key="2">
    <source>
        <dbReference type="ARBA" id="ARBA00023043"/>
    </source>
</evidence>
<dbReference type="InterPro" id="IPR002110">
    <property type="entry name" value="Ankyrin_rpt"/>
</dbReference>
<dbReference type="Pfam" id="PF00023">
    <property type="entry name" value="Ank"/>
    <property type="match status" value="2"/>
</dbReference>
<feature type="chain" id="PRO_5002894330" evidence="5">
    <location>
        <begin position="27"/>
        <end position="839"/>
    </location>
</feature>
<dbReference type="SUPFAM" id="SSF48452">
    <property type="entry name" value="TPR-like"/>
    <property type="match status" value="1"/>
</dbReference>
<feature type="repeat" description="ANK" evidence="3">
    <location>
        <begin position="293"/>
        <end position="325"/>
    </location>
</feature>
<feature type="signal peptide" evidence="5">
    <location>
        <begin position="1"/>
        <end position="26"/>
    </location>
</feature>
<evidence type="ECO:0000313" key="6">
    <source>
        <dbReference type="EMBL" id="EEF61739.1"/>
    </source>
</evidence>
<dbReference type="InterPro" id="IPR011990">
    <property type="entry name" value="TPR-like_helical_dom_sf"/>
</dbReference>
<dbReference type="Proteomes" id="UP000003688">
    <property type="component" value="Unassembled WGS sequence"/>
</dbReference>
<dbReference type="Gene3D" id="1.25.40.10">
    <property type="entry name" value="Tetratricopeptide repeat domain"/>
    <property type="match status" value="1"/>
</dbReference>
<dbReference type="PROSITE" id="PS50088">
    <property type="entry name" value="ANK_REPEAT"/>
    <property type="match status" value="9"/>
</dbReference>
<evidence type="ECO:0000313" key="7">
    <source>
        <dbReference type="Proteomes" id="UP000003688"/>
    </source>
</evidence>
<reference evidence="6 7" key="1">
    <citation type="journal article" date="2011" name="J. Bacteriol.">
        <title>Genome sequence of 'Pedosphaera parvula' Ellin514, an aerobic Verrucomicrobial isolate from pasture soil.</title>
        <authorList>
            <person name="Kant R."/>
            <person name="van Passel M.W."/>
            <person name="Sangwan P."/>
            <person name="Palva A."/>
            <person name="Lucas S."/>
            <person name="Copeland A."/>
            <person name="Lapidus A."/>
            <person name="Glavina Del Rio T."/>
            <person name="Dalin E."/>
            <person name="Tice H."/>
            <person name="Bruce D."/>
            <person name="Goodwin L."/>
            <person name="Pitluck S."/>
            <person name="Chertkov O."/>
            <person name="Larimer F.W."/>
            <person name="Land M.L."/>
            <person name="Hauser L."/>
            <person name="Brettin T.S."/>
            <person name="Detter J.C."/>
            <person name="Han S."/>
            <person name="de Vos W.M."/>
            <person name="Janssen P.H."/>
            <person name="Smidt H."/>
        </authorList>
    </citation>
    <scope>NUCLEOTIDE SEQUENCE [LARGE SCALE GENOMIC DNA]</scope>
    <source>
        <strain evidence="6 7">Ellin514</strain>
    </source>
</reference>
<dbReference type="InterPro" id="IPR036770">
    <property type="entry name" value="Ankyrin_rpt-contain_sf"/>
</dbReference>
<dbReference type="EMBL" id="ABOX02000008">
    <property type="protein sequence ID" value="EEF61739.1"/>
    <property type="molecule type" value="Genomic_DNA"/>
</dbReference>
<evidence type="ECO:0000256" key="1">
    <source>
        <dbReference type="ARBA" id="ARBA00022737"/>
    </source>
</evidence>
<feature type="repeat" description="ANK" evidence="3">
    <location>
        <begin position="359"/>
        <end position="391"/>
    </location>
</feature>
<dbReference type="AlphaFoldDB" id="B9XEM5"/>
<evidence type="ECO:0000256" key="5">
    <source>
        <dbReference type="SAM" id="SignalP"/>
    </source>
</evidence>
<dbReference type="PROSITE" id="PS50005">
    <property type="entry name" value="TPR"/>
    <property type="match status" value="1"/>
</dbReference>
<keyword evidence="5" id="KW-0732">Signal</keyword>
<keyword evidence="7" id="KW-1185">Reference proteome</keyword>
<name>B9XEM5_PEDPL</name>
<dbReference type="STRING" id="320771.Cflav_PD4779"/>
<feature type="repeat" description="ANK" evidence="3">
    <location>
        <begin position="392"/>
        <end position="424"/>
    </location>
</feature>
<dbReference type="Pfam" id="PF12796">
    <property type="entry name" value="Ank_2"/>
    <property type="match status" value="3"/>
</dbReference>
<dbReference type="PANTHER" id="PTHR24126:SF14">
    <property type="entry name" value="ANK_REP_REGION DOMAIN-CONTAINING PROTEIN"/>
    <property type="match status" value="1"/>
</dbReference>
<feature type="repeat" description="ANK" evidence="3">
    <location>
        <begin position="492"/>
        <end position="524"/>
    </location>
</feature>
<keyword evidence="2 3" id="KW-0040">ANK repeat</keyword>
<dbReference type="SUPFAM" id="SSF48403">
    <property type="entry name" value="Ankyrin repeat"/>
    <property type="match status" value="1"/>
</dbReference>
<keyword evidence="1" id="KW-0677">Repeat</keyword>
<keyword evidence="4" id="KW-0802">TPR repeat</keyword>
<dbReference type="Gene3D" id="1.25.40.20">
    <property type="entry name" value="Ankyrin repeat-containing domain"/>
    <property type="match status" value="4"/>
</dbReference>
<feature type="repeat" description="ANK" evidence="3">
    <location>
        <begin position="326"/>
        <end position="358"/>
    </location>
</feature>
<dbReference type="InterPro" id="IPR019734">
    <property type="entry name" value="TPR_rpt"/>
</dbReference>